<protein>
    <recommendedName>
        <fullName evidence="1">Integrase catalytic domain-containing protein</fullName>
    </recommendedName>
</protein>
<dbReference type="InterPro" id="IPR040676">
    <property type="entry name" value="DUF5641"/>
</dbReference>
<gene>
    <name evidence="2" type="ORF">ILUMI_04478</name>
</gene>
<reference evidence="2" key="1">
    <citation type="submission" date="2019-08" db="EMBL/GenBank/DDBJ databases">
        <title>The genome of the North American firefly Photinus pyralis.</title>
        <authorList>
            <consortium name="Photinus pyralis genome working group"/>
            <person name="Fallon T.R."/>
            <person name="Sander Lower S.E."/>
            <person name="Weng J.-K."/>
        </authorList>
    </citation>
    <scope>NUCLEOTIDE SEQUENCE</scope>
    <source>
        <strain evidence="2">TRF0915ILg1</strain>
        <tissue evidence="2">Whole body</tissue>
    </source>
</reference>
<proteinExistence type="predicted"/>
<dbReference type="Pfam" id="PF18701">
    <property type="entry name" value="DUF5641"/>
    <property type="match status" value="1"/>
</dbReference>
<dbReference type="GO" id="GO:0042575">
    <property type="term" value="C:DNA polymerase complex"/>
    <property type="evidence" value="ECO:0007669"/>
    <property type="project" value="UniProtKB-ARBA"/>
</dbReference>
<evidence type="ECO:0000313" key="2">
    <source>
        <dbReference type="EMBL" id="KAF2901717.1"/>
    </source>
</evidence>
<keyword evidence="3" id="KW-1185">Reference proteome</keyword>
<dbReference type="GO" id="GO:0003676">
    <property type="term" value="F:nucleic acid binding"/>
    <property type="evidence" value="ECO:0007669"/>
    <property type="project" value="InterPro"/>
</dbReference>
<dbReference type="InterPro" id="IPR043502">
    <property type="entry name" value="DNA/RNA_pol_sf"/>
</dbReference>
<accession>A0A8K0DEQ6</accession>
<dbReference type="SUPFAM" id="SSF56672">
    <property type="entry name" value="DNA/RNA polymerases"/>
    <property type="match status" value="1"/>
</dbReference>
<evidence type="ECO:0000259" key="1">
    <source>
        <dbReference type="PROSITE" id="PS50994"/>
    </source>
</evidence>
<dbReference type="Pfam" id="PF05380">
    <property type="entry name" value="Peptidase_A17"/>
    <property type="match status" value="1"/>
</dbReference>
<name>A0A8K0DEQ6_IGNLU</name>
<dbReference type="OrthoDB" id="416987at2759"/>
<dbReference type="InterPro" id="IPR005312">
    <property type="entry name" value="DUF1759"/>
</dbReference>
<dbReference type="EMBL" id="VTPC01001508">
    <property type="protein sequence ID" value="KAF2901717.1"/>
    <property type="molecule type" value="Genomic_DNA"/>
</dbReference>
<dbReference type="SUPFAM" id="SSF53098">
    <property type="entry name" value="Ribonuclease H-like"/>
    <property type="match status" value="1"/>
</dbReference>
<dbReference type="InterPro" id="IPR036397">
    <property type="entry name" value="RNaseH_sf"/>
</dbReference>
<evidence type="ECO:0000313" key="3">
    <source>
        <dbReference type="Proteomes" id="UP000801492"/>
    </source>
</evidence>
<organism evidence="2 3">
    <name type="scientific">Ignelater luminosus</name>
    <name type="common">Cucubano</name>
    <name type="synonym">Pyrophorus luminosus</name>
    <dbReference type="NCBI Taxonomy" id="2038154"/>
    <lineage>
        <taxon>Eukaryota</taxon>
        <taxon>Metazoa</taxon>
        <taxon>Ecdysozoa</taxon>
        <taxon>Arthropoda</taxon>
        <taxon>Hexapoda</taxon>
        <taxon>Insecta</taxon>
        <taxon>Pterygota</taxon>
        <taxon>Neoptera</taxon>
        <taxon>Endopterygota</taxon>
        <taxon>Coleoptera</taxon>
        <taxon>Polyphaga</taxon>
        <taxon>Elateriformia</taxon>
        <taxon>Elateroidea</taxon>
        <taxon>Elateridae</taxon>
        <taxon>Agrypninae</taxon>
        <taxon>Pyrophorini</taxon>
        <taxon>Ignelater</taxon>
    </lineage>
</organism>
<dbReference type="PANTHER" id="PTHR47331">
    <property type="entry name" value="PHD-TYPE DOMAIN-CONTAINING PROTEIN"/>
    <property type="match status" value="1"/>
</dbReference>
<dbReference type="PROSITE" id="PS50994">
    <property type="entry name" value="INTEGRASE"/>
    <property type="match status" value="1"/>
</dbReference>
<dbReference type="Pfam" id="PF03564">
    <property type="entry name" value="DUF1759"/>
    <property type="match status" value="1"/>
</dbReference>
<dbReference type="InterPro" id="IPR012337">
    <property type="entry name" value="RNaseH-like_sf"/>
</dbReference>
<comment type="caution">
    <text evidence="2">The sequence shown here is derived from an EMBL/GenBank/DDBJ whole genome shotgun (WGS) entry which is preliminary data.</text>
</comment>
<feature type="domain" description="Integrase catalytic" evidence="1">
    <location>
        <begin position="1259"/>
        <end position="1387"/>
    </location>
</feature>
<dbReference type="Gene3D" id="3.30.420.10">
    <property type="entry name" value="Ribonuclease H-like superfamily/Ribonuclease H"/>
    <property type="match status" value="1"/>
</dbReference>
<dbReference type="Proteomes" id="UP000801492">
    <property type="component" value="Unassembled WGS sequence"/>
</dbReference>
<sequence length="1526" mass="177351">MNQQITAGDNADSKRRFKLPKIELKKFGGDLKDWLQFWSQFKNIHKDKSITTEDKFQYLIQAMIPNSRAADLVNSFPSTSQNYDKVINSLKNRFGKDELLVEVYVRELLTLVISKAIKSNEQIPLSKIYDKLEAQLRALESLGVTKDKCAAMLYPLVESLPEELMRTWQRQATAIKSDNIEERLTKLTEFLQSEVENEERLRMAVNRFNLINNKPSCNNNNKLGKKKIRSLNEVNIPTATGLLTRESKNVNQSTKNYLCIFCREEHRSSRCGKAKQMPLEEKWSIVKERNRCFNCLIPGHNTQACKFNSKCQWCGRKHSILLCREILKKDKSLRETTSEDLNKHNKEANLANASLIPEVCLQTIRVILKNDNKERVVRAIMDSGSQRSYISKQAAEEMEYQLHCENRVVHLLFGGTSTKPQNHQGYLIHLKSLYNEYACNFMEYNQDIICHGIPSINNGPWVHELVKRNIILTDVDQSTDPIEVLIGADVIGKLMTGKLHNLECGMTAVETKLGWTLMGKKPTEENSKNDAALIVTSMFEQEADISNLWSLDVMGITDPVETKSRERAQEEICERFRQAVTINENKRYEICLSWKENHPNIETNKEIAQKRLLITTEKLKRQGLYEQYDQVFRKWPKEGIIEKVTVEEENLWGHYLPHRHVLKENSTTRLRPVFDASAKSKNGVSLNHCLETGPNLIELIPSVLLRFREKEIGVISDIEKTILQISITPRDRNVLRFLWWNKNNIIEIYRRTRVVLGVTSSPFILAAIIKLHLERIAQEDQFIHMSDTIKKLFSSFYVDNCVTSVDFVEELYQFKEESKILITEGGFNLRGWEYTHCEEPHQLTSVLGHMGQKGRCINAKIHKIFDPIGFACPVLLYPKLLLQTINTLKWDTEVPQEVEQEFRKWYYQLHLLKEVNIPRWISNSYIADNKISFHVFVDASQVAYALVIYMRTQSLTDTKIQLIAAKFRVTPNKKMTILRLELLAATIGARLMIYVPGVLNPADLPSRGCTTKQLIESKWWEGPDWLYNSEKWPTSEYYINNEEINSELKKSASEKFEENINLNSFCQNNDVRENNSSNKNNDELHLRYFSRYTKLVRMFGWIRRFIHNAQLNVKLRKRELSAREFCKAEKTVLRFVQEESFSGDQDSRIKDFRAYTDRDNLIRIKTLITQRDDDINFREPVVLNPKTSRIQTVLNEIREKFWILQGRKSVRMIVNKCITCKRYKASYVNAEPAALSKNRVGNAVPFEISVHLELVTSLSTDAFLEVLRRFIARRGRPTIIYSDNGTNFTGARNYLCKVNWNTIKKYSSVQKIEWCFNPPSATWWGGWWERLVRVMKELLRKVLKKSSLTYEEMCTTLYDCEAIINSRPITYQSDSINEPRPVSPAMLLLEAKSVEVPDLDYDLRRRFRSEYLGQLSRKQPCLSRKSTLRVGEIVLVGNDNQKRLDWLLAKIVETITGKDGEIRVVRYETANGELVRPITKENKQENFDPLDITEVTLSKENEKECQLVKKPSVVTRYGRQAKYQKG</sequence>
<dbReference type="GO" id="GO:0071897">
    <property type="term" value="P:DNA biosynthetic process"/>
    <property type="evidence" value="ECO:0007669"/>
    <property type="project" value="UniProtKB-ARBA"/>
</dbReference>
<dbReference type="InterPro" id="IPR001584">
    <property type="entry name" value="Integrase_cat-core"/>
</dbReference>
<dbReference type="GO" id="GO:0015074">
    <property type="term" value="P:DNA integration"/>
    <property type="evidence" value="ECO:0007669"/>
    <property type="project" value="InterPro"/>
</dbReference>
<dbReference type="PANTHER" id="PTHR47331:SF1">
    <property type="entry name" value="GAG-LIKE PROTEIN"/>
    <property type="match status" value="1"/>
</dbReference>
<dbReference type="InterPro" id="IPR008042">
    <property type="entry name" value="Retrotrans_Pao"/>
</dbReference>